<dbReference type="NCBIfam" id="NF040742">
    <property type="entry name" value="racem_Orr"/>
    <property type="match status" value="1"/>
</dbReference>
<evidence type="ECO:0000313" key="9">
    <source>
        <dbReference type="EMBL" id="KIS23941.1"/>
    </source>
</evidence>
<dbReference type="PANTHER" id="PTHR30511">
    <property type="entry name" value="ALANINE RACEMASE"/>
    <property type="match status" value="1"/>
</dbReference>
<evidence type="ECO:0000256" key="3">
    <source>
        <dbReference type="ARBA" id="ARBA00011738"/>
    </source>
</evidence>
<evidence type="ECO:0000256" key="4">
    <source>
        <dbReference type="ARBA" id="ARBA00022898"/>
    </source>
</evidence>
<dbReference type="GO" id="GO:0030170">
    <property type="term" value="F:pyridoxal phosphate binding"/>
    <property type="evidence" value="ECO:0007669"/>
    <property type="project" value="TreeGrafter"/>
</dbReference>
<dbReference type="InterPro" id="IPR000821">
    <property type="entry name" value="Ala_racemase"/>
</dbReference>
<comment type="caution">
    <text evidence="9">The sequence shown here is derived from an EMBL/GenBank/DDBJ whole genome shotgun (WGS) entry which is preliminary data.</text>
</comment>
<comment type="subunit">
    <text evidence="3">Homodimer.</text>
</comment>
<dbReference type="InterPro" id="IPR029066">
    <property type="entry name" value="PLP-binding_barrel"/>
</dbReference>
<dbReference type="Pfam" id="PF01168">
    <property type="entry name" value="Ala_racemase_N"/>
    <property type="match status" value="1"/>
</dbReference>
<evidence type="ECO:0000256" key="1">
    <source>
        <dbReference type="ARBA" id="ARBA00001933"/>
    </source>
</evidence>
<gene>
    <name evidence="9" type="ORF">N495_10160</name>
</gene>
<name>A0A0D1BYQ6_CLOBO</name>
<evidence type="ECO:0000256" key="7">
    <source>
        <dbReference type="ARBA" id="ARBA00066594"/>
    </source>
</evidence>
<dbReference type="OrthoDB" id="504078at2"/>
<comment type="similarity">
    <text evidence="2">Belongs to the alanine racemase family.</text>
</comment>
<dbReference type="SUPFAM" id="SSF51419">
    <property type="entry name" value="PLP-binding barrel"/>
    <property type="match status" value="1"/>
</dbReference>
<dbReference type="Gene3D" id="3.20.20.10">
    <property type="entry name" value="Alanine racemase"/>
    <property type="match status" value="1"/>
</dbReference>
<dbReference type="EMBL" id="JXSU01000007">
    <property type="protein sequence ID" value="KIS23941.1"/>
    <property type="molecule type" value="Genomic_DNA"/>
</dbReference>
<reference evidence="9 10" key="1">
    <citation type="submission" date="2014-06" db="EMBL/GenBank/DDBJ databases">
        <title>Genome characterization of distinct group I Clostridium botulinum lineages.</title>
        <authorList>
            <person name="Giordani F."/>
            <person name="Anselmo A."/>
            <person name="Fillo S."/>
            <person name="Palozzi A.M."/>
            <person name="Fortunato A."/>
            <person name="Gentile B."/>
            <person name="Ciammaruconi A."/>
            <person name="Anniballi F."/>
            <person name="De Medici D."/>
            <person name="Lista F."/>
        </authorList>
    </citation>
    <scope>NUCLEOTIDE SEQUENCE [LARGE SCALE GENOMIC DNA]</scope>
    <source>
        <strain evidence="9 10">B2 450</strain>
    </source>
</reference>
<dbReference type="Proteomes" id="UP000032250">
    <property type="component" value="Unassembled WGS sequence"/>
</dbReference>
<dbReference type="HOGENOM" id="CLU_067103_0_0_9"/>
<dbReference type="RefSeq" id="WP_043031970.1">
    <property type="nucleotide sequence ID" value="NZ_JXSU01000007.1"/>
</dbReference>
<evidence type="ECO:0000313" key="10">
    <source>
        <dbReference type="Proteomes" id="UP000032250"/>
    </source>
</evidence>
<evidence type="ECO:0000256" key="2">
    <source>
        <dbReference type="ARBA" id="ARBA00007880"/>
    </source>
</evidence>
<keyword evidence="4" id="KW-0663">Pyridoxal phosphate</keyword>
<accession>A0A0D1BYQ6</accession>
<evidence type="ECO:0000256" key="5">
    <source>
        <dbReference type="ARBA" id="ARBA00023235"/>
    </source>
</evidence>
<comment type="cofactor">
    <cofactor evidence="1">
        <name>pyridoxal 5'-phosphate</name>
        <dbReference type="ChEBI" id="CHEBI:597326"/>
    </cofactor>
</comment>
<keyword evidence="5" id="KW-0413">Isomerase</keyword>
<dbReference type="PATRIC" id="fig|1379739.3.peg.2393"/>
<dbReference type="AlphaFoldDB" id="A0A0D1BYQ6"/>
<dbReference type="GO" id="GO:0005829">
    <property type="term" value="C:cytosol"/>
    <property type="evidence" value="ECO:0007669"/>
    <property type="project" value="TreeGrafter"/>
</dbReference>
<proteinExistence type="inferred from homology"/>
<dbReference type="GO" id="GO:0050157">
    <property type="term" value="F:ornithine racemase activity"/>
    <property type="evidence" value="ECO:0007669"/>
    <property type="project" value="UniProtKB-EC"/>
</dbReference>
<dbReference type="PANTHER" id="PTHR30511:SF3">
    <property type="entry name" value="LYSINE RACEMASE"/>
    <property type="match status" value="1"/>
</dbReference>
<organism evidence="9 10">
    <name type="scientific">Clostridium botulinum B2 450</name>
    <dbReference type="NCBI Taxonomy" id="1379739"/>
    <lineage>
        <taxon>Bacteria</taxon>
        <taxon>Bacillati</taxon>
        <taxon>Bacillota</taxon>
        <taxon>Clostridia</taxon>
        <taxon>Eubacteriales</taxon>
        <taxon>Clostridiaceae</taxon>
        <taxon>Clostridium</taxon>
    </lineage>
</organism>
<sequence>MSYPRVEVDTKKIRYNTKVLVEECKKRGIKVTAVTKTFCGNPKIAKVIAEEKVDILADSRIENLKKLTHINLPKMLLRLPMISQVKEVIKYADISLVSDIITIRELSKEAIEQNKIHNIILMIDLGDLREGIFNEEEIYTTVEEILNLKGIKLMGIGTNLSCYGGVIPTYENLSQLVNIKKNIESKFNIKIEVISGGNSGCISLFKENKVPKEINQLRLGASISLGIGLNDGHIEPLLKDAFKLVVEIVEVKNKPSVPIGSIGLDAFGNKPFFEDKGIMKRAICAIGRQDISPDNLIPIDDKIAVLGASSDHLLLDITNCNKDYKIGDKVEFNVTFGGCLSIMTSEYVHKIIL</sequence>
<comment type="catalytic activity">
    <reaction evidence="6">
        <text>L-ornithine = D-ornithine</text>
        <dbReference type="Rhea" id="RHEA:11584"/>
        <dbReference type="ChEBI" id="CHEBI:46911"/>
        <dbReference type="ChEBI" id="CHEBI:57668"/>
        <dbReference type="EC" id="5.1.1.12"/>
    </reaction>
</comment>
<dbReference type="CDD" id="cd06815">
    <property type="entry name" value="PLPDE_III_AR_like_1"/>
    <property type="match status" value="1"/>
</dbReference>
<evidence type="ECO:0000259" key="8">
    <source>
        <dbReference type="Pfam" id="PF01168"/>
    </source>
</evidence>
<evidence type="ECO:0000256" key="6">
    <source>
        <dbReference type="ARBA" id="ARBA00051193"/>
    </source>
</evidence>
<protein>
    <recommendedName>
        <fullName evidence="7">ornithine racemase</fullName>
        <ecNumber evidence="7">5.1.1.12</ecNumber>
    </recommendedName>
</protein>
<dbReference type="InterPro" id="IPR001608">
    <property type="entry name" value="Ala_racemase_N"/>
</dbReference>
<dbReference type="EC" id="5.1.1.12" evidence="7"/>
<dbReference type="GO" id="GO:0008784">
    <property type="term" value="F:alanine racemase activity"/>
    <property type="evidence" value="ECO:0007669"/>
    <property type="project" value="TreeGrafter"/>
</dbReference>
<feature type="domain" description="Alanine racemase N-terminal" evidence="8">
    <location>
        <begin position="8"/>
        <end position="223"/>
    </location>
</feature>
<dbReference type="FunFam" id="3.20.20.10:FF:000013">
    <property type="entry name" value="Alanine/ornithine racemase family PLP-dependent enzyme"/>
    <property type="match status" value="1"/>
</dbReference>